<evidence type="ECO:0000313" key="3">
    <source>
        <dbReference type="Proteomes" id="UP000190989"/>
    </source>
</evidence>
<keyword evidence="2" id="KW-0503">Monooxygenase</keyword>
<reference evidence="3" key="1">
    <citation type="submission" date="2017-02" db="EMBL/GenBank/DDBJ databases">
        <authorList>
            <person name="Varghese N."/>
            <person name="Submissions S."/>
        </authorList>
    </citation>
    <scope>NUCLEOTIDE SEQUENCE [LARGE SCALE GENOMIC DNA]</scope>
    <source>
        <strain evidence="3">SM117</strain>
    </source>
</reference>
<proteinExistence type="predicted"/>
<dbReference type="InterPro" id="IPR050744">
    <property type="entry name" value="AI-2_Isomerase_LsrG"/>
</dbReference>
<dbReference type="STRING" id="428990.SAMN06295987_103183"/>
<dbReference type="EMBL" id="FVZE01000003">
    <property type="protein sequence ID" value="SLJ99858.1"/>
    <property type="molecule type" value="Genomic_DNA"/>
</dbReference>
<dbReference type="GO" id="GO:0004497">
    <property type="term" value="F:monooxygenase activity"/>
    <property type="evidence" value="ECO:0007669"/>
    <property type="project" value="UniProtKB-KW"/>
</dbReference>
<dbReference type="PANTHER" id="PTHR33336:SF3">
    <property type="entry name" value="ABM DOMAIN-CONTAINING PROTEIN"/>
    <property type="match status" value="1"/>
</dbReference>
<accession>A0A1U6HVS5</accession>
<dbReference type="Gene3D" id="3.30.70.100">
    <property type="match status" value="1"/>
</dbReference>
<organism evidence="2 3">
    <name type="scientific">Novosphingobium mathurense</name>
    <dbReference type="NCBI Taxonomy" id="428990"/>
    <lineage>
        <taxon>Bacteria</taxon>
        <taxon>Pseudomonadati</taxon>
        <taxon>Pseudomonadota</taxon>
        <taxon>Alphaproteobacteria</taxon>
        <taxon>Sphingomonadales</taxon>
        <taxon>Sphingomonadaceae</taxon>
        <taxon>Novosphingobium</taxon>
    </lineage>
</organism>
<keyword evidence="2" id="KW-0560">Oxidoreductase</keyword>
<dbReference type="PROSITE" id="PS51725">
    <property type="entry name" value="ABM"/>
    <property type="match status" value="1"/>
</dbReference>
<gene>
    <name evidence="2" type="ORF">SAMN06295987_103183</name>
</gene>
<dbReference type="Proteomes" id="UP000190989">
    <property type="component" value="Unassembled WGS sequence"/>
</dbReference>
<name>A0A1U6HVS5_9SPHN</name>
<dbReference type="RefSeq" id="WP_054945137.1">
    <property type="nucleotide sequence ID" value="NZ_FVZE01000003.1"/>
</dbReference>
<dbReference type="InterPro" id="IPR011008">
    <property type="entry name" value="Dimeric_a/b-barrel"/>
</dbReference>
<dbReference type="SUPFAM" id="SSF54909">
    <property type="entry name" value="Dimeric alpha+beta barrel"/>
    <property type="match status" value="1"/>
</dbReference>
<dbReference type="AlphaFoldDB" id="A0A1U6HVS5"/>
<dbReference type="Pfam" id="PF03992">
    <property type="entry name" value="ABM"/>
    <property type="match status" value="1"/>
</dbReference>
<evidence type="ECO:0000259" key="1">
    <source>
        <dbReference type="PROSITE" id="PS51725"/>
    </source>
</evidence>
<feature type="domain" description="ABM" evidence="1">
    <location>
        <begin position="2"/>
        <end position="92"/>
    </location>
</feature>
<evidence type="ECO:0000313" key="2">
    <source>
        <dbReference type="EMBL" id="SLJ99858.1"/>
    </source>
</evidence>
<keyword evidence="3" id="KW-1185">Reference proteome</keyword>
<protein>
    <submittedName>
        <fullName evidence="2">Quinol monooxygenase YgiN</fullName>
    </submittedName>
</protein>
<dbReference type="InterPro" id="IPR007138">
    <property type="entry name" value="ABM_dom"/>
</dbReference>
<sequence>MIGVIMHVRTKPDKTERFIELITQLQKDVRANEPETLLFQVMRSEAEPNAFAFTEIFTSHRAWKDHAKRPYHVAMADEGWSCVDGEADIRSFELLGDAPVMGETA</sequence>
<dbReference type="PANTHER" id="PTHR33336">
    <property type="entry name" value="QUINOL MONOOXYGENASE YGIN-RELATED"/>
    <property type="match status" value="1"/>
</dbReference>